<dbReference type="GO" id="GO:0032259">
    <property type="term" value="P:methylation"/>
    <property type="evidence" value="ECO:0007669"/>
    <property type="project" value="UniProtKB-KW"/>
</dbReference>
<dbReference type="InterPro" id="IPR011639">
    <property type="entry name" value="MethylTrfase_TaqI-like_dom"/>
</dbReference>
<evidence type="ECO:0000313" key="8">
    <source>
        <dbReference type="Proteomes" id="UP000469523"/>
    </source>
</evidence>
<dbReference type="AlphaFoldDB" id="A0A6N7XYV6"/>
<dbReference type="Proteomes" id="UP000469523">
    <property type="component" value="Unassembled WGS sequence"/>
</dbReference>
<dbReference type="RefSeq" id="WP_326828334.1">
    <property type="nucleotide sequence ID" value="NZ_VUNQ01000018.1"/>
</dbReference>
<dbReference type="Pfam" id="PF07669">
    <property type="entry name" value="Eco57I"/>
    <property type="match status" value="1"/>
</dbReference>
<evidence type="ECO:0000256" key="5">
    <source>
        <dbReference type="ARBA" id="ARBA00047942"/>
    </source>
</evidence>
<dbReference type="SUPFAM" id="SSF53335">
    <property type="entry name" value="S-adenosyl-L-methionine-dependent methyltransferases"/>
    <property type="match status" value="1"/>
</dbReference>
<sequence>MDKSAIKNFAVRARNKLIEDITQKAYEIGITKKEIKDIETFEGGFKVKGLENSRIYKGYEIKQREKLIVNIKDKGFEQIVEEVAYTWFNRFIALRFMEVNEYLPTGVRVLSSVEKGKIEPDIIKEASNIDFDLKDKDYDEYKEIVYRLIDSNDTDDLYRYLLVKQCNQLGSIMPMVFEEISDYTELLLPDHLLEDGSVIRDLVDSIKEDDYKDQVEIIGWMYQYYISEKKDEVFSGLKKNQKITKENIPAATQLFTPKWIVKYMVENSLGRLWLESHPDEELQSKWKYYLEDAEQDREVQKKLDELKDPNLSPEDIKVLDPSMGSGHILVYGFDVLYDIYLKANYSERDIPRLILEKNLYGLDIDDRAGQLASFALMMKARSKNKRIFRRKIELNICSIQESNGIQKETIELFASVDKKLKQDIEYLVEVFHDAKEYGSILDVKKIDFNALENIMEEIRNKETVDMFESDILEKLPNLIKQGRIMSDKYDVVCTNPPYMGRKGMNSDLTKYVDENYSDSKSDLFAVFMELKTLKPSGYLAMINQHSWMFLSSFERLRVKLINNQTIYNMLHLGPRTFAEIGGEVVQSTTFVFKNVRINSYKGNYIRLVDFNNAEGKEMEALEIIENRESKYYYETYQDNFEKIPGVPIAYWVSENIKNTFLSNDNIAYEFIPKFGMSTGDGNQYIRNWYEVNHNNICFNAVSEDEFTKRKVKWNVLDKGGEYRKWYGNKNNIVNWENRGFEIRNNPKSAVRSPQYFFKPHISWTLINSSNFSVRFFSHGFILDTASNCIYFKDDTKKYYALALLNSKVAQELLDIINPTLNISCGVIGLIPFIQRKKYYERIEDFVKYNLSISKTDWDSFETSWDFQYHPLLNYSAFKNDFDANKIETAFDRWTDFTNEQFAQLKYNEEELNRIFIDIYGLQDELTPEVEDKDITISKANRERDIKSFISYAVGCMFGRYSLDEEGLVYAGGEFDIDRYKTFIPTKDNILVIADDDYFEDDIVNRFVDFVDITFGKETLEENLSFIAETLGQKTTETSRQTIRRYFLKDFYKDHVRTYQKRPIYWLFDSGKQDGFKALIYMHRYDISTVARVRTDYLHRLQKMYEFEIDRLDFIIDSELPARDKATAKKKKDKINKQVEECLIYDQIIAHIAHQRIKIDLDDGVKHNYDLFQGVEVPQGEGRKPLKADLLSKI</sequence>
<evidence type="ECO:0000259" key="6">
    <source>
        <dbReference type="Pfam" id="PF07669"/>
    </source>
</evidence>
<dbReference type="PANTHER" id="PTHR33841">
    <property type="entry name" value="DNA METHYLTRANSFERASE YEEA-RELATED"/>
    <property type="match status" value="1"/>
</dbReference>
<dbReference type="NCBIfam" id="NF033452">
    <property type="entry name" value="BREX_1_MTaseX"/>
    <property type="match status" value="1"/>
</dbReference>
<keyword evidence="2 7" id="KW-0489">Methyltransferase</keyword>
<evidence type="ECO:0000256" key="4">
    <source>
        <dbReference type="ARBA" id="ARBA00022691"/>
    </source>
</evidence>
<keyword evidence="4" id="KW-0949">S-adenosyl-L-methionine</keyword>
<protein>
    <recommendedName>
        <fullName evidence="1">site-specific DNA-methyltransferase (adenine-specific)</fullName>
        <ecNumber evidence="1">2.1.1.72</ecNumber>
    </recommendedName>
</protein>
<accession>A0A6N7XYV6</accession>
<dbReference type="EC" id="2.1.1.72" evidence="1"/>
<keyword evidence="8" id="KW-1185">Reference proteome</keyword>
<dbReference type="Gene3D" id="3.40.50.150">
    <property type="entry name" value="Vaccinia Virus protein VP39"/>
    <property type="match status" value="1"/>
</dbReference>
<name>A0A6N7XYV6_9FIRM</name>
<dbReference type="PANTHER" id="PTHR33841:SF1">
    <property type="entry name" value="DNA METHYLTRANSFERASE A"/>
    <property type="match status" value="1"/>
</dbReference>
<comment type="catalytic activity">
    <reaction evidence="5">
        <text>a 2'-deoxyadenosine in DNA + S-adenosyl-L-methionine = an N(6)-methyl-2'-deoxyadenosine in DNA + S-adenosyl-L-homocysteine + H(+)</text>
        <dbReference type="Rhea" id="RHEA:15197"/>
        <dbReference type="Rhea" id="RHEA-COMP:12418"/>
        <dbReference type="Rhea" id="RHEA-COMP:12419"/>
        <dbReference type="ChEBI" id="CHEBI:15378"/>
        <dbReference type="ChEBI" id="CHEBI:57856"/>
        <dbReference type="ChEBI" id="CHEBI:59789"/>
        <dbReference type="ChEBI" id="CHEBI:90615"/>
        <dbReference type="ChEBI" id="CHEBI:90616"/>
        <dbReference type="EC" id="2.1.1.72"/>
    </reaction>
</comment>
<dbReference type="InterPro" id="IPR029063">
    <property type="entry name" value="SAM-dependent_MTases_sf"/>
</dbReference>
<evidence type="ECO:0000313" key="7">
    <source>
        <dbReference type="EMBL" id="MSU01734.1"/>
    </source>
</evidence>
<evidence type="ECO:0000256" key="1">
    <source>
        <dbReference type="ARBA" id="ARBA00011900"/>
    </source>
</evidence>
<dbReference type="GO" id="GO:0009007">
    <property type="term" value="F:site-specific DNA-methyltransferase (adenine-specific) activity"/>
    <property type="evidence" value="ECO:0007669"/>
    <property type="project" value="UniProtKB-EC"/>
</dbReference>
<dbReference type="InterPro" id="IPR047939">
    <property type="entry name" value="BREX_1_PglX"/>
</dbReference>
<evidence type="ECO:0000256" key="3">
    <source>
        <dbReference type="ARBA" id="ARBA00022679"/>
    </source>
</evidence>
<feature type="domain" description="Type II methyltransferase M.TaqI-like" evidence="6">
    <location>
        <begin position="357"/>
        <end position="573"/>
    </location>
</feature>
<reference evidence="7 8" key="1">
    <citation type="submission" date="2019-09" db="EMBL/GenBank/DDBJ databases">
        <title>In-depth cultivation of the pig gut microbiome towards novel bacterial diversity and tailored functional studies.</title>
        <authorList>
            <person name="Wylensek D."/>
            <person name="Hitch T.C.A."/>
            <person name="Clavel T."/>
        </authorList>
    </citation>
    <scope>NUCLEOTIDE SEQUENCE [LARGE SCALE GENOMIC DNA]</scope>
    <source>
        <strain evidence="7 8">WCA3-693-APC-4?</strain>
    </source>
</reference>
<keyword evidence="3 7" id="KW-0808">Transferase</keyword>
<dbReference type="PRINTS" id="PR00507">
    <property type="entry name" value="N12N6MTFRASE"/>
</dbReference>
<organism evidence="7 8">
    <name type="scientific">Tissierella pigra</name>
    <dbReference type="NCBI Taxonomy" id="2607614"/>
    <lineage>
        <taxon>Bacteria</taxon>
        <taxon>Bacillati</taxon>
        <taxon>Bacillota</taxon>
        <taxon>Tissierellia</taxon>
        <taxon>Tissierellales</taxon>
        <taxon>Tissierellaceae</taxon>
        <taxon>Tissierella</taxon>
    </lineage>
</organism>
<dbReference type="EMBL" id="VUNQ01000018">
    <property type="protein sequence ID" value="MSU01734.1"/>
    <property type="molecule type" value="Genomic_DNA"/>
</dbReference>
<gene>
    <name evidence="7" type="primary">pglX</name>
    <name evidence="7" type="ORF">FYJ83_09675</name>
</gene>
<evidence type="ECO:0000256" key="2">
    <source>
        <dbReference type="ARBA" id="ARBA00022603"/>
    </source>
</evidence>
<dbReference type="GO" id="GO:0006304">
    <property type="term" value="P:DNA modification"/>
    <property type="evidence" value="ECO:0007669"/>
    <property type="project" value="InterPro"/>
</dbReference>
<proteinExistence type="predicted"/>
<comment type="caution">
    <text evidence="7">The sequence shown here is derived from an EMBL/GenBank/DDBJ whole genome shotgun (WGS) entry which is preliminary data.</text>
</comment>
<dbReference type="InterPro" id="IPR050953">
    <property type="entry name" value="N4_N6_ade-DNA_methylase"/>
</dbReference>